<dbReference type="Proteomes" id="UP001159363">
    <property type="component" value="Chromosome 13"/>
</dbReference>
<keyword evidence="2" id="KW-0732">Signal</keyword>
<protein>
    <submittedName>
        <fullName evidence="3">Uncharacterized protein</fullName>
    </submittedName>
</protein>
<feature type="compositionally biased region" description="Basic residues" evidence="1">
    <location>
        <begin position="1111"/>
        <end position="1121"/>
    </location>
</feature>
<evidence type="ECO:0000256" key="2">
    <source>
        <dbReference type="SAM" id="SignalP"/>
    </source>
</evidence>
<dbReference type="EMBL" id="JARBHB010000014">
    <property type="protein sequence ID" value="KAJ8869208.1"/>
    <property type="molecule type" value="Genomic_DNA"/>
</dbReference>
<evidence type="ECO:0000313" key="4">
    <source>
        <dbReference type="Proteomes" id="UP001159363"/>
    </source>
</evidence>
<feature type="region of interest" description="Disordered" evidence="1">
    <location>
        <begin position="1046"/>
        <end position="1067"/>
    </location>
</feature>
<proteinExistence type="predicted"/>
<accession>A0ABQ9GAB4</accession>
<reference evidence="3 4" key="1">
    <citation type="submission" date="2023-02" db="EMBL/GenBank/DDBJ databases">
        <title>LHISI_Scaffold_Assembly.</title>
        <authorList>
            <person name="Stuart O.P."/>
            <person name="Cleave R."/>
            <person name="Magrath M.J.L."/>
            <person name="Mikheyev A.S."/>
        </authorList>
    </citation>
    <scope>NUCLEOTIDE SEQUENCE [LARGE SCALE GENOMIC DNA]</scope>
    <source>
        <strain evidence="3">Daus_M_001</strain>
        <tissue evidence="3">Leg muscle</tissue>
    </source>
</reference>
<feature type="chain" id="PRO_5045790168" evidence="2">
    <location>
        <begin position="24"/>
        <end position="1129"/>
    </location>
</feature>
<feature type="region of interest" description="Disordered" evidence="1">
    <location>
        <begin position="1093"/>
        <end position="1129"/>
    </location>
</feature>
<sequence>MQMFAVILKCSAVILQVTNPSYSQEAAVIPKRQQLVPRGSSYSQEAAVIPKRQQLFPIGSSYSQEAAVSPKRQQLFPRGSSYSQEAAVIPKRQQLFPRGSSYSQEAAVIPKRQQLFPIGSSYSQEAAVSPKRQHYSQEAAVIPKRQQLFPIGSSYSQEAAVIPKRQQLVPRGSSYSQEAAVIPNRQQLFPRGSSYSQEAAVIPNRQQLFPRGSSYSQEAAVIPKRQQLFPRGSSYSQEAAVIPKRQQLVPRGSSYSQEAAVIPKRQQLFPRGSSYSQEAARFGRLVTARSSELMRAIKVSMERHRNERAGGTGDPRKKKKRRPATSSSTISTCEDPGVAQPGIEPGASRLTAQPPRFPRPREYDINISIDRLHHSGAKECGCKMTAPFHTSAWLSALIWILHFLVAGLDGVARSHGLRDTGLVAGIVAACDEIRNMRGIFQRVRQNLVRRCHAAAVDEWLDCAPPAYSNRDQSPSARPLPDFCKWESCRTMLLVAGYSRGSPVYPTLAFRRCFIFTSIALIGFQNLAVGSPPPPPNVITNLHSIPLCGPYSQFHFCTVLLEHPVLSCSPTLPRTFNLRTRIPNAHSRPIQRRTNSELVIYETSHSLPRSWQSRLLPSKLLGRDASRFPQLKQRDFPRPTRTVPNCPLSSSAFACSLGEFLTPSSRWMEATGSTPGEDIPGFSHVGIVLDHSSGRRIFSGISRFSRPYIPALLHSHFSSPSSALETSMLRATQISPLHSNINIYYFYQRAQHFIHFTLDAQRLQSLVTGIARRSHSITHLELIVLNDLETLNTGAHRGLYSPVGLTQNVLRTTSCAEGQTGVARISIALSRHASVSRDGPFVNSARASPVAGDALGILSFAGPRGMARIRTRIQRYDGNTARLARRSDEALGVRGSVARIALSFLDLARGGSIALLNVFDNVPTPLAICLMLSRNRNSFTCEYCPRTVPFRMCAELVEAPTNFVGSKVYYNESPTSRVTGSYNSEKLLSGTWHLLVENERCAVVGPALRTADIVWFSILKTAVAIERVFRSEKSWRQFITDENELGEKDTNDINNKDSARLDNSDTERMTRLPQFIPELYEEVDNSTQQRYANVAIASSSHATPRDETNAKQQRHNQRKTQKSPRWIATT</sequence>
<comment type="caution">
    <text evidence="3">The sequence shown here is derived from an EMBL/GenBank/DDBJ whole genome shotgun (WGS) entry which is preliminary data.</text>
</comment>
<evidence type="ECO:0000313" key="3">
    <source>
        <dbReference type="EMBL" id="KAJ8869208.1"/>
    </source>
</evidence>
<keyword evidence="4" id="KW-1185">Reference proteome</keyword>
<feature type="region of interest" description="Disordered" evidence="1">
    <location>
        <begin position="300"/>
        <end position="359"/>
    </location>
</feature>
<gene>
    <name evidence="3" type="ORF">PR048_030780</name>
</gene>
<name>A0ABQ9GAB4_9NEOP</name>
<evidence type="ECO:0000256" key="1">
    <source>
        <dbReference type="SAM" id="MobiDB-lite"/>
    </source>
</evidence>
<organism evidence="3 4">
    <name type="scientific">Dryococelus australis</name>
    <dbReference type="NCBI Taxonomy" id="614101"/>
    <lineage>
        <taxon>Eukaryota</taxon>
        <taxon>Metazoa</taxon>
        <taxon>Ecdysozoa</taxon>
        <taxon>Arthropoda</taxon>
        <taxon>Hexapoda</taxon>
        <taxon>Insecta</taxon>
        <taxon>Pterygota</taxon>
        <taxon>Neoptera</taxon>
        <taxon>Polyneoptera</taxon>
        <taxon>Phasmatodea</taxon>
        <taxon>Verophasmatodea</taxon>
        <taxon>Anareolatae</taxon>
        <taxon>Phasmatidae</taxon>
        <taxon>Eurycanthinae</taxon>
        <taxon>Dryococelus</taxon>
    </lineage>
</organism>
<feature type="signal peptide" evidence="2">
    <location>
        <begin position="1"/>
        <end position="23"/>
    </location>
</feature>